<feature type="transmembrane region" description="Helical" evidence="13">
    <location>
        <begin position="65"/>
        <end position="92"/>
    </location>
</feature>
<dbReference type="GO" id="GO:0005886">
    <property type="term" value="C:plasma membrane"/>
    <property type="evidence" value="ECO:0007669"/>
    <property type="project" value="UniProtKB-SubCell"/>
</dbReference>
<feature type="transmembrane region" description="Helical" evidence="13">
    <location>
        <begin position="104"/>
        <end position="123"/>
    </location>
</feature>
<feature type="transmembrane region" description="Helical" evidence="13">
    <location>
        <begin position="41"/>
        <end position="59"/>
    </location>
</feature>
<keyword evidence="9 13" id="KW-1133">Transmembrane helix</keyword>
<feature type="transmembrane region" description="Helical" evidence="13">
    <location>
        <begin position="328"/>
        <end position="350"/>
    </location>
</feature>
<dbReference type="Pfam" id="PF23446">
    <property type="entry name" value="LysM1_NFP_LYK"/>
    <property type="match status" value="2"/>
</dbReference>
<dbReference type="InterPro" id="IPR018392">
    <property type="entry name" value="LysM"/>
</dbReference>
<dbReference type="Gene3D" id="1.10.510.10">
    <property type="entry name" value="Transferase(Phosphotransferase) domain 1"/>
    <property type="match status" value="3"/>
</dbReference>
<dbReference type="InterPro" id="IPR000719">
    <property type="entry name" value="Prot_kinase_dom"/>
</dbReference>
<proteinExistence type="inferred from homology"/>
<dbReference type="InterPro" id="IPR011009">
    <property type="entry name" value="Kinase-like_dom_sf"/>
</dbReference>
<dbReference type="OrthoDB" id="4062651at2759"/>
<keyword evidence="4" id="KW-1003">Cell membrane</keyword>
<dbReference type="Gene3D" id="3.10.350.10">
    <property type="entry name" value="LysM domain"/>
    <property type="match status" value="2"/>
</dbReference>
<feature type="region of interest" description="Disordered" evidence="12">
    <location>
        <begin position="299"/>
        <end position="323"/>
    </location>
</feature>
<dbReference type="InterPro" id="IPR056561">
    <property type="entry name" value="NFP_LYK_LysM1"/>
</dbReference>
<evidence type="ECO:0000259" key="14">
    <source>
        <dbReference type="PROSITE" id="PS50011"/>
    </source>
</evidence>
<gene>
    <name evidence="16" type="ORF">CKAN_02502400</name>
</gene>
<dbReference type="SMART" id="SM00220">
    <property type="entry name" value="S_TKc"/>
    <property type="match status" value="1"/>
</dbReference>
<comment type="caution">
    <text evidence="16">The sequence shown here is derived from an EMBL/GenBank/DDBJ whole genome shotgun (WGS) entry which is preliminary data.</text>
</comment>
<evidence type="ECO:0000256" key="1">
    <source>
        <dbReference type="ARBA" id="ARBA00004141"/>
    </source>
</evidence>
<evidence type="ECO:0000256" key="7">
    <source>
        <dbReference type="ARBA" id="ARBA00022741"/>
    </source>
</evidence>
<keyword evidence="17" id="KW-1185">Reference proteome</keyword>
<feature type="region of interest" description="Disordered" evidence="12">
    <location>
        <begin position="800"/>
        <end position="819"/>
    </location>
</feature>
<evidence type="ECO:0000256" key="3">
    <source>
        <dbReference type="ARBA" id="ARBA00005852"/>
    </source>
</evidence>
<evidence type="ECO:0000256" key="11">
    <source>
        <dbReference type="ARBA" id="ARBA00023157"/>
    </source>
</evidence>
<dbReference type="PANTHER" id="PTHR45927">
    <property type="entry name" value="LYSM-DOMAIN RECEPTOR-LIKE KINASE-RELATED"/>
    <property type="match status" value="1"/>
</dbReference>
<evidence type="ECO:0000256" key="13">
    <source>
        <dbReference type="SAM" id="Phobius"/>
    </source>
</evidence>
<evidence type="ECO:0000256" key="2">
    <source>
        <dbReference type="ARBA" id="ARBA00004162"/>
    </source>
</evidence>
<protein>
    <submittedName>
        <fullName evidence="16">Protein kinase domain-containing protein</fullName>
    </submittedName>
</protein>
<dbReference type="PROSITE" id="PS51782">
    <property type="entry name" value="LYSM"/>
    <property type="match status" value="1"/>
</dbReference>
<dbReference type="CDD" id="cd00118">
    <property type="entry name" value="LysM"/>
    <property type="match status" value="1"/>
</dbReference>
<evidence type="ECO:0000313" key="17">
    <source>
        <dbReference type="Proteomes" id="UP000283530"/>
    </source>
</evidence>
<dbReference type="PANTHER" id="PTHR45927:SF11">
    <property type="entry name" value="LYSM DOMAIN RECEPTOR-LIKE KINASE 4"/>
    <property type="match status" value="1"/>
</dbReference>
<dbReference type="FunFam" id="1.10.510.10:FF:000468">
    <property type="entry name" value="PTI1-like tyrosine-protein kinase 3"/>
    <property type="match status" value="1"/>
</dbReference>
<evidence type="ECO:0000259" key="15">
    <source>
        <dbReference type="PROSITE" id="PS51782"/>
    </source>
</evidence>
<dbReference type="InterPro" id="IPR056562">
    <property type="entry name" value="LysM2_CERK1_LYK3_4_5"/>
</dbReference>
<dbReference type="GO" id="GO:0005524">
    <property type="term" value="F:ATP binding"/>
    <property type="evidence" value="ECO:0007669"/>
    <property type="project" value="UniProtKB-KW"/>
</dbReference>
<dbReference type="InterPro" id="IPR008892">
    <property type="entry name" value="COR413"/>
</dbReference>
<dbReference type="GO" id="GO:0004672">
    <property type="term" value="F:protein kinase activity"/>
    <property type="evidence" value="ECO:0007669"/>
    <property type="project" value="InterPro"/>
</dbReference>
<dbReference type="Pfam" id="PF23473">
    <property type="entry name" value="LysM3_LYK4_5"/>
    <property type="match status" value="1"/>
</dbReference>
<dbReference type="AlphaFoldDB" id="A0A443PY33"/>
<dbReference type="InterPro" id="IPR036779">
    <property type="entry name" value="LysM_dom_sf"/>
</dbReference>
<keyword evidence="7" id="KW-0547">Nucleotide-binding</keyword>
<keyword evidence="10 13" id="KW-0472">Membrane</keyword>
<dbReference type="InterPro" id="IPR056563">
    <property type="entry name" value="LysM3_LYK4_5"/>
</dbReference>
<dbReference type="SUPFAM" id="SSF54106">
    <property type="entry name" value="LysM domain"/>
    <property type="match status" value="1"/>
</dbReference>
<feature type="compositionally biased region" description="Pro residues" evidence="12">
    <location>
        <begin position="306"/>
        <end position="317"/>
    </location>
</feature>
<name>A0A443PY33_9MAGN</name>
<feature type="transmembrane region" description="Helical" evidence="13">
    <location>
        <begin position="12"/>
        <end position="29"/>
    </location>
</feature>
<dbReference type="Gene3D" id="3.30.200.20">
    <property type="entry name" value="Phosphorylase Kinase, domain 1"/>
    <property type="match status" value="1"/>
</dbReference>
<keyword evidence="5 13" id="KW-0812">Transmembrane</keyword>
<reference evidence="16 17" key="1">
    <citation type="journal article" date="2019" name="Nat. Plants">
        <title>Stout camphor tree genome fills gaps in understanding of flowering plant genome evolution.</title>
        <authorList>
            <person name="Chaw S.M."/>
            <person name="Liu Y.C."/>
            <person name="Wu Y.W."/>
            <person name="Wang H.Y."/>
            <person name="Lin C.I."/>
            <person name="Wu C.S."/>
            <person name="Ke H.M."/>
            <person name="Chang L.Y."/>
            <person name="Hsu C.Y."/>
            <person name="Yang H.T."/>
            <person name="Sudianto E."/>
            <person name="Hsu M.H."/>
            <person name="Wu K.P."/>
            <person name="Wang L.N."/>
            <person name="Leebens-Mack J.H."/>
            <person name="Tsai I.J."/>
        </authorList>
    </citation>
    <scope>NUCLEOTIDE SEQUENCE [LARGE SCALE GENOMIC DNA]</scope>
    <source>
        <strain evidence="17">cv. Chaw 1501</strain>
        <tissue evidence="16">Young leaves</tissue>
    </source>
</reference>
<dbReference type="STRING" id="337451.A0A443PY33"/>
<comment type="similarity">
    <text evidence="3">Belongs to the Cold-regulated 413 protein family.</text>
</comment>
<dbReference type="SMART" id="SM00257">
    <property type="entry name" value="LysM"/>
    <property type="match status" value="3"/>
</dbReference>
<comment type="subcellular location">
    <subcellularLocation>
        <location evidence="2">Cell membrane</location>
        <topology evidence="2">Single-pass membrane protein</topology>
    </subcellularLocation>
    <subcellularLocation>
        <location evidence="1">Membrane</location>
        <topology evidence="1">Multi-pass membrane protein</topology>
    </subcellularLocation>
</comment>
<feature type="domain" description="LysM" evidence="15">
    <location>
        <begin position="746"/>
        <end position="790"/>
    </location>
</feature>
<evidence type="ECO:0000313" key="16">
    <source>
        <dbReference type="EMBL" id="RWR95670.1"/>
    </source>
</evidence>
<feature type="domain" description="Protein kinase" evidence="14">
    <location>
        <begin position="892"/>
        <end position="1171"/>
    </location>
</feature>
<dbReference type="Pfam" id="PF00069">
    <property type="entry name" value="Pkinase"/>
    <property type="match status" value="1"/>
</dbReference>
<dbReference type="Pfam" id="PF07714">
    <property type="entry name" value="PK_Tyr_Ser-Thr"/>
    <property type="match status" value="1"/>
</dbReference>
<keyword evidence="16" id="KW-0808">Transferase</keyword>
<feature type="transmembrane region" description="Helical" evidence="13">
    <location>
        <begin position="828"/>
        <end position="851"/>
    </location>
</feature>
<organism evidence="16 17">
    <name type="scientific">Cinnamomum micranthum f. kanehirae</name>
    <dbReference type="NCBI Taxonomy" id="337451"/>
    <lineage>
        <taxon>Eukaryota</taxon>
        <taxon>Viridiplantae</taxon>
        <taxon>Streptophyta</taxon>
        <taxon>Embryophyta</taxon>
        <taxon>Tracheophyta</taxon>
        <taxon>Spermatophyta</taxon>
        <taxon>Magnoliopsida</taxon>
        <taxon>Magnoliidae</taxon>
        <taxon>Laurales</taxon>
        <taxon>Lauraceae</taxon>
        <taxon>Cinnamomum</taxon>
    </lineage>
</organism>
<evidence type="ECO:0000256" key="8">
    <source>
        <dbReference type="ARBA" id="ARBA00022840"/>
    </source>
</evidence>
<dbReference type="InterPro" id="IPR001245">
    <property type="entry name" value="Ser-Thr/Tyr_kinase_cat_dom"/>
</dbReference>
<dbReference type="PROSITE" id="PS50011">
    <property type="entry name" value="PROTEIN_KINASE_DOM"/>
    <property type="match status" value="1"/>
</dbReference>
<dbReference type="SUPFAM" id="SSF56112">
    <property type="entry name" value="Protein kinase-like (PK-like)"/>
    <property type="match status" value="2"/>
</dbReference>
<dbReference type="Proteomes" id="UP000283530">
    <property type="component" value="Unassembled WGS sequence"/>
</dbReference>
<sequence length="1185" mass="130983">MEETLTSSKSASIVFHWGGTCYALFLLILNRVKHRSHIQTSLLVAYLFSSLPPVLFNILRSQFGAWIAFFAVLAHLFWPRSFPVSRFLFFVITPNLLVHTLRSSIVASIFCLIIGAFLVVYHIRGSGGCGNCSFESCSVPYILAQQPYARRETIKCASTDNSTSVDGYSCNGQNQSCQSYLIFRSRTPYDSVANISQLFTSDPYQLSQINSVSISATFQSNKEVIVPVNCSCSGPYYQANTSYVVKHGDTRYGIAADIYQGRRFGSDVFSTLDANELSEVSEIFQSSTLLIPLREKPSSNQTIIAPSPPSSMPPTPPSSSDKRRTRGWAYAVIGASATAFILILFFLYLWCRKKGATTSNTKGGAAKLEKLSDALVEGLSDVNSALKVYEFEELELATENFNEECKISESVYHGVIMGEEVAIKEVGRDVSKEIKILKLVNHFNLIRLLGVCFHDGRSYLIYEYAKNGSLSNWIFDEERSKVFSWVLRIQIAFDVANEEKLKDFMDPSLNGNYPFDLAVKIAKLIESCLSRAVVSRPSMDEISQSLSEILEPHLPFPSLHMGFQSLTFLCMVSLISSSSLLVAQHPYVGTATTDCENTDSSTSVLGYTCNGKNPTCQSYLIFRSQPQYNSVYSISDLLASDPSQLSQLNSVSETETFQTNKEVIVPINCSCSGQYYQSNASYVIEHGSSYFIVANDTYQGLSTCQALKDQNGHLSRNLVPGMKITVPLRCACPTTSQSIGGVKYLLSYLVKGGDTVSKVSKRFGMDTESTLHANGLTAENSIHPFTTLLIPLKNLPSSSQDITPIPQPPSPSENPSTLPLNKSSRKTWLNVVVGVSAIVVVVVASLLFFILCKRVRTSLSFSSKDLEKEERPLQKSEELLSGLSDISRGLKVYEFKELVSATENFSYKCRIKGSVYRGIINGDVAAIKKMKGDASEEINILKSINHFNTIGLLGVCFNQGHWYLVYEYAENGSLSDWIHSGDYSKALSWMQRVQIALDVANGLNYLHSFTQPAHVHKDIKSRNILLNRDFRAKISNFGLARTAEGKEGGFAWTGRIVGTKGYTAPEYLQNGLITPQLDVYAFGVVLLEIITGKENVVTRGAGAMLFSQALITALSEENPKEKLIGLMDPTLKGNYPLDLAPSIARLVEGCLRKDAKNRLSMNTIMKSLSKIQSASLSWELSNREK</sequence>
<keyword evidence="6" id="KW-0732">Signal</keyword>
<evidence type="ECO:0000256" key="5">
    <source>
        <dbReference type="ARBA" id="ARBA00022692"/>
    </source>
</evidence>
<evidence type="ECO:0000256" key="4">
    <source>
        <dbReference type="ARBA" id="ARBA00022475"/>
    </source>
</evidence>
<dbReference type="InterPro" id="IPR052611">
    <property type="entry name" value="Plant_RLK_LysM"/>
</dbReference>
<keyword evidence="16" id="KW-0418">Kinase</keyword>
<keyword evidence="8" id="KW-0067">ATP-binding</keyword>
<keyword evidence="11" id="KW-1015">Disulfide bond</keyword>
<evidence type="ECO:0000256" key="6">
    <source>
        <dbReference type="ARBA" id="ARBA00022729"/>
    </source>
</evidence>
<dbReference type="EMBL" id="QPKB01000011">
    <property type="protein sequence ID" value="RWR95670.1"/>
    <property type="molecule type" value="Genomic_DNA"/>
</dbReference>
<accession>A0A443PY33</accession>
<evidence type="ECO:0000256" key="10">
    <source>
        <dbReference type="ARBA" id="ARBA00023136"/>
    </source>
</evidence>
<evidence type="ECO:0000256" key="12">
    <source>
        <dbReference type="SAM" id="MobiDB-lite"/>
    </source>
</evidence>
<dbReference type="Pfam" id="PF05562">
    <property type="entry name" value="WCOR413"/>
    <property type="match status" value="1"/>
</dbReference>
<dbReference type="Pfam" id="PF23472">
    <property type="entry name" value="LysM2_CERK1_LYK3_4_5"/>
    <property type="match status" value="2"/>
</dbReference>
<evidence type="ECO:0000256" key="9">
    <source>
        <dbReference type="ARBA" id="ARBA00022989"/>
    </source>
</evidence>